<reference evidence="3 5" key="2">
    <citation type="journal article" date="2013" name="Nature">
        <title>Insights into bilaterian evolution from three spiralian genomes.</title>
        <authorList>
            <person name="Simakov O."/>
            <person name="Marletaz F."/>
            <person name="Cho S.J."/>
            <person name="Edsinger-Gonzales E."/>
            <person name="Havlak P."/>
            <person name="Hellsten U."/>
            <person name="Kuo D.H."/>
            <person name="Larsson T."/>
            <person name="Lv J."/>
            <person name="Arendt D."/>
            <person name="Savage R."/>
            <person name="Osoegawa K."/>
            <person name="de Jong P."/>
            <person name="Grimwood J."/>
            <person name="Chapman J.A."/>
            <person name="Shapiro H."/>
            <person name="Aerts A."/>
            <person name="Otillar R.P."/>
            <person name="Terry A.Y."/>
            <person name="Boore J.L."/>
            <person name="Grigoriev I.V."/>
            <person name="Lindberg D.R."/>
            <person name="Seaver E.C."/>
            <person name="Weisblat D.A."/>
            <person name="Putnam N.H."/>
            <person name="Rokhsar D.S."/>
        </authorList>
    </citation>
    <scope>NUCLEOTIDE SEQUENCE</scope>
    <source>
        <strain evidence="3 5">I ESC-2004</strain>
    </source>
</reference>
<dbReference type="AlphaFoldDB" id="R7TK18"/>
<keyword evidence="5" id="KW-1185">Reference proteome</keyword>
<organism evidence="3">
    <name type="scientific">Capitella teleta</name>
    <name type="common">Polychaete worm</name>
    <dbReference type="NCBI Taxonomy" id="283909"/>
    <lineage>
        <taxon>Eukaryota</taxon>
        <taxon>Metazoa</taxon>
        <taxon>Spiralia</taxon>
        <taxon>Lophotrochozoa</taxon>
        <taxon>Annelida</taxon>
        <taxon>Polychaeta</taxon>
        <taxon>Sedentaria</taxon>
        <taxon>Scolecida</taxon>
        <taxon>Capitellidae</taxon>
        <taxon>Capitella</taxon>
    </lineage>
</organism>
<evidence type="ECO:0000313" key="4">
    <source>
        <dbReference type="EnsemblMetazoa" id="CapteP190988"/>
    </source>
</evidence>
<sequence length="468" mass="56423">MAARSEKTQKAELIKELHRMKLNIDKLEREKSNQIYNKHSELYQEFATLQEIDRKFEQDRRTSGRNTEQTLVKIKSQVAKFRREVKEVKPTPEFVEKIKVLMEDIEVQINSFKDAQRLQYEELLRDEHIVNLEVTALEKRIDVWASMKPGSAHNTRSQHPTKLPSHRDVHRFLPPEVTAFERFEAQTGGQRGGWDEYDHAMFLKYRNRSKNKNVFIEELASVIPTKDGDEIRHHEMWFREYEMLRQRKKEAIAEWRQHKEIEREEPESSDEEDKEQQRQMEELKQRRLAEERALAKAELNKWKVEKELKRAEEEQRILREQLRQKDKEEMERKRQEEVKARVEEFKEIKSAEERERRLVEELRRRVEMEEKQKVAKVIVGKLKDRDLEKVYTKRNVRLEAERKAELDKQKRLNRLRNQVAVEAPRDPSRLLRPTAGWVERQKDTDSTPSGRILHAPKKAIPTWRQNIH</sequence>
<feature type="compositionally biased region" description="Acidic residues" evidence="2">
    <location>
        <begin position="263"/>
        <end position="274"/>
    </location>
</feature>
<dbReference type="OrthoDB" id="2152435at2759"/>
<dbReference type="HOGENOM" id="CLU_035139_0_0_1"/>
<evidence type="ECO:0000256" key="2">
    <source>
        <dbReference type="SAM" id="MobiDB-lite"/>
    </source>
</evidence>
<dbReference type="EnsemblMetazoa" id="CapteT190988">
    <property type="protein sequence ID" value="CapteP190988"/>
    <property type="gene ID" value="CapteG190988"/>
</dbReference>
<evidence type="ECO:0008006" key="6">
    <source>
        <dbReference type="Google" id="ProtNLM"/>
    </source>
</evidence>
<dbReference type="EMBL" id="KB309617">
    <property type="protein sequence ID" value="ELT93807.1"/>
    <property type="molecule type" value="Genomic_DNA"/>
</dbReference>
<dbReference type="STRING" id="283909.R7TK18"/>
<reference evidence="5" key="1">
    <citation type="submission" date="2012-12" db="EMBL/GenBank/DDBJ databases">
        <authorList>
            <person name="Hellsten U."/>
            <person name="Grimwood J."/>
            <person name="Chapman J.A."/>
            <person name="Shapiro H."/>
            <person name="Aerts A."/>
            <person name="Otillar R.P."/>
            <person name="Terry A.Y."/>
            <person name="Boore J.L."/>
            <person name="Simakov O."/>
            <person name="Marletaz F."/>
            <person name="Cho S.-J."/>
            <person name="Edsinger-Gonzales E."/>
            <person name="Havlak P."/>
            <person name="Kuo D.-H."/>
            <person name="Larsson T."/>
            <person name="Lv J."/>
            <person name="Arendt D."/>
            <person name="Savage R."/>
            <person name="Osoegawa K."/>
            <person name="de Jong P."/>
            <person name="Lindberg D.R."/>
            <person name="Seaver E.C."/>
            <person name="Weisblat D.A."/>
            <person name="Putnam N.H."/>
            <person name="Grigoriev I.V."/>
            <person name="Rokhsar D.S."/>
        </authorList>
    </citation>
    <scope>NUCLEOTIDE SEQUENCE</scope>
    <source>
        <strain evidence="5">I ESC-2004</strain>
    </source>
</reference>
<feature type="compositionally biased region" description="Basic and acidic residues" evidence="2">
    <location>
        <begin position="275"/>
        <end position="285"/>
    </location>
</feature>
<feature type="region of interest" description="Disordered" evidence="2">
    <location>
        <begin position="417"/>
        <end position="468"/>
    </location>
</feature>
<gene>
    <name evidence="3" type="ORF">CAPTEDRAFT_190988</name>
</gene>
<evidence type="ECO:0000256" key="1">
    <source>
        <dbReference type="ARBA" id="ARBA00023054"/>
    </source>
</evidence>
<dbReference type="OMA" id="HRAVPAW"/>
<dbReference type="Proteomes" id="UP000014760">
    <property type="component" value="Unassembled WGS sequence"/>
</dbReference>
<evidence type="ECO:0000313" key="3">
    <source>
        <dbReference type="EMBL" id="ELT93807.1"/>
    </source>
</evidence>
<keyword evidence="1" id="KW-0175">Coiled coil</keyword>
<dbReference type="PANTHER" id="PTHR21549">
    <property type="entry name" value="MUTATED IN BLADDER CANCER 1"/>
    <property type="match status" value="1"/>
</dbReference>
<protein>
    <recommendedName>
        <fullName evidence="6">Coiled-coil domain-containing protein 112</fullName>
    </recommendedName>
</protein>
<accession>R7TK18</accession>
<proteinExistence type="predicted"/>
<dbReference type="PANTHER" id="PTHR21549:SF0">
    <property type="entry name" value="COILED-COIL DOMAIN-CONTAINING PROTEIN 112"/>
    <property type="match status" value="1"/>
</dbReference>
<dbReference type="EMBL" id="AMQN01002595">
    <property type="status" value="NOT_ANNOTATED_CDS"/>
    <property type="molecule type" value="Genomic_DNA"/>
</dbReference>
<evidence type="ECO:0000313" key="5">
    <source>
        <dbReference type="Proteomes" id="UP000014760"/>
    </source>
</evidence>
<reference evidence="4" key="3">
    <citation type="submission" date="2015-06" db="UniProtKB">
        <authorList>
            <consortium name="EnsemblMetazoa"/>
        </authorList>
    </citation>
    <scope>IDENTIFICATION</scope>
</reference>
<dbReference type="InterPro" id="IPR039902">
    <property type="entry name" value="CCDC148/CCDC112"/>
</dbReference>
<feature type="region of interest" description="Disordered" evidence="2">
    <location>
        <begin position="259"/>
        <end position="285"/>
    </location>
</feature>
<name>R7TK18_CAPTE</name>